<reference evidence="1 2" key="1">
    <citation type="submission" date="2007-03" db="EMBL/GenBank/DDBJ databases">
        <authorList>
            <person name="Stal L."/>
            <person name="Ferriera S."/>
            <person name="Johnson J."/>
            <person name="Kravitz S."/>
            <person name="Beeson K."/>
            <person name="Sutton G."/>
            <person name="Rogers Y.-H."/>
            <person name="Friedman R."/>
            <person name="Frazier M."/>
            <person name="Venter J.C."/>
        </authorList>
    </citation>
    <scope>NUCLEOTIDE SEQUENCE [LARGE SCALE GENOMIC DNA]</scope>
    <source>
        <strain evidence="1 2">CCY0110</strain>
    </source>
</reference>
<accession>A3IIE0</accession>
<evidence type="ECO:0000313" key="2">
    <source>
        <dbReference type="Proteomes" id="UP000003781"/>
    </source>
</evidence>
<protein>
    <submittedName>
        <fullName evidence="1">Uncharacterized protein</fullName>
    </submittedName>
</protein>
<dbReference type="Proteomes" id="UP000003781">
    <property type="component" value="Unassembled WGS sequence"/>
</dbReference>
<name>A3IIE0_9CHRO</name>
<sequence length="21" mass="2560">MKTLYLTATNRRDKHQFIPIL</sequence>
<evidence type="ECO:0000313" key="1">
    <source>
        <dbReference type="EMBL" id="EAZ93572.1"/>
    </source>
</evidence>
<keyword evidence="2" id="KW-1185">Reference proteome</keyword>
<proteinExistence type="predicted"/>
<comment type="caution">
    <text evidence="1">The sequence shown here is derived from an EMBL/GenBank/DDBJ whole genome shotgun (WGS) entry which is preliminary data.</text>
</comment>
<dbReference type="EMBL" id="AAXW01000002">
    <property type="protein sequence ID" value="EAZ93572.1"/>
    <property type="molecule type" value="Genomic_DNA"/>
</dbReference>
<gene>
    <name evidence="1" type="ORF">CY0110_17292</name>
</gene>
<organism evidence="1 2">
    <name type="scientific">Crocosphaera chwakensis CCY0110</name>
    <dbReference type="NCBI Taxonomy" id="391612"/>
    <lineage>
        <taxon>Bacteria</taxon>
        <taxon>Bacillati</taxon>
        <taxon>Cyanobacteriota</taxon>
        <taxon>Cyanophyceae</taxon>
        <taxon>Oscillatoriophycideae</taxon>
        <taxon>Chroococcales</taxon>
        <taxon>Aphanothecaceae</taxon>
        <taxon>Crocosphaera</taxon>
        <taxon>Crocosphaera chwakensis</taxon>
    </lineage>
</organism>
<dbReference type="AlphaFoldDB" id="A3IIE0"/>